<sequence>MKRVRATLRLLPDSASSGSGDSNGLRVRISRSVAEKLSIGESATDNTLALVAPENVSLTCPGLFVDYVVVGDREVPGSTSSANTVALFVTRDFLNRRRGWEDGQAVDVLCGVRCPRLTKVSLLARSADAYTKLNGADLWEALGGGVGGSEGVLCRMDDSLAAFGGDTVLVVDCEPTRQGLIVAETEVVVIRPSLEYTPAGDGAPCDDIVRLAGTILYTSRILQSTHRTKRDRSVAAGIAASARRRTPGFLRVHILPQLPEHEIPTTADPLNCVFLSQSTMAALGLSEGSWAQAWLQEQGGRSTTSSEPQLK</sequence>
<dbReference type="EMBL" id="JABSTV010001247">
    <property type="protein sequence ID" value="KAH7972880.1"/>
    <property type="molecule type" value="Genomic_DNA"/>
</dbReference>
<gene>
    <name evidence="1" type="ORF">HPB52_018418</name>
</gene>
<dbReference type="Proteomes" id="UP000821837">
    <property type="component" value="Chromosome 11"/>
</dbReference>
<keyword evidence="2" id="KW-1185">Reference proteome</keyword>
<reference evidence="1" key="1">
    <citation type="journal article" date="2020" name="Cell">
        <title>Large-Scale Comparative Analyses of Tick Genomes Elucidate Their Genetic Diversity and Vector Capacities.</title>
        <authorList>
            <consortium name="Tick Genome and Microbiome Consortium (TIGMIC)"/>
            <person name="Jia N."/>
            <person name="Wang J."/>
            <person name="Shi W."/>
            <person name="Du L."/>
            <person name="Sun Y."/>
            <person name="Zhan W."/>
            <person name="Jiang J.F."/>
            <person name="Wang Q."/>
            <person name="Zhang B."/>
            <person name="Ji P."/>
            <person name="Bell-Sakyi L."/>
            <person name="Cui X.M."/>
            <person name="Yuan T.T."/>
            <person name="Jiang B.G."/>
            <person name="Yang W.F."/>
            <person name="Lam T.T."/>
            <person name="Chang Q.C."/>
            <person name="Ding S.J."/>
            <person name="Wang X.J."/>
            <person name="Zhu J.G."/>
            <person name="Ruan X.D."/>
            <person name="Zhao L."/>
            <person name="Wei J.T."/>
            <person name="Ye R.Z."/>
            <person name="Que T.C."/>
            <person name="Du C.H."/>
            <person name="Zhou Y.H."/>
            <person name="Cheng J.X."/>
            <person name="Dai P.F."/>
            <person name="Guo W.B."/>
            <person name="Han X.H."/>
            <person name="Huang E.J."/>
            <person name="Li L.F."/>
            <person name="Wei W."/>
            <person name="Gao Y.C."/>
            <person name="Liu J.Z."/>
            <person name="Shao H.Z."/>
            <person name="Wang X."/>
            <person name="Wang C.C."/>
            <person name="Yang T.C."/>
            <person name="Huo Q.B."/>
            <person name="Li W."/>
            <person name="Chen H.Y."/>
            <person name="Chen S.E."/>
            <person name="Zhou L.G."/>
            <person name="Ni X.B."/>
            <person name="Tian J.H."/>
            <person name="Sheng Y."/>
            <person name="Liu T."/>
            <person name="Pan Y.S."/>
            <person name="Xia L.Y."/>
            <person name="Li J."/>
            <person name="Zhao F."/>
            <person name="Cao W.C."/>
        </authorList>
    </citation>
    <scope>NUCLEOTIDE SEQUENCE</scope>
    <source>
        <strain evidence="1">Rsan-2018</strain>
    </source>
</reference>
<name>A0A9D4QAC9_RHISA</name>
<comment type="caution">
    <text evidence="1">The sequence shown here is derived from an EMBL/GenBank/DDBJ whole genome shotgun (WGS) entry which is preliminary data.</text>
</comment>
<evidence type="ECO:0000313" key="1">
    <source>
        <dbReference type="EMBL" id="KAH7972880.1"/>
    </source>
</evidence>
<dbReference type="VEuPathDB" id="VectorBase:RSAN_026585"/>
<reference evidence="1" key="2">
    <citation type="submission" date="2021-09" db="EMBL/GenBank/DDBJ databases">
        <authorList>
            <person name="Jia N."/>
            <person name="Wang J."/>
            <person name="Shi W."/>
            <person name="Du L."/>
            <person name="Sun Y."/>
            <person name="Zhan W."/>
            <person name="Jiang J."/>
            <person name="Wang Q."/>
            <person name="Zhang B."/>
            <person name="Ji P."/>
            <person name="Sakyi L.B."/>
            <person name="Cui X."/>
            <person name="Yuan T."/>
            <person name="Jiang B."/>
            <person name="Yang W."/>
            <person name="Lam T.T.-Y."/>
            <person name="Chang Q."/>
            <person name="Ding S."/>
            <person name="Wang X."/>
            <person name="Zhu J."/>
            <person name="Ruan X."/>
            <person name="Zhao L."/>
            <person name="Wei J."/>
            <person name="Que T."/>
            <person name="Du C."/>
            <person name="Cheng J."/>
            <person name="Dai P."/>
            <person name="Han X."/>
            <person name="Huang E."/>
            <person name="Gao Y."/>
            <person name="Liu J."/>
            <person name="Shao H."/>
            <person name="Ye R."/>
            <person name="Li L."/>
            <person name="Wei W."/>
            <person name="Wang X."/>
            <person name="Wang C."/>
            <person name="Huo Q."/>
            <person name="Li W."/>
            <person name="Guo W."/>
            <person name="Chen H."/>
            <person name="Chen S."/>
            <person name="Zhou L."/>
            <person name="Zhou L."/>
            <person name="Ni X."/>
            <person name="Tian J."/>
            <person name="Zhou Y."/>
            <person name="Sheng Y."/>
            <person name="Liu T."/>
            <person name="Pan Y."/>
            <person name="Xia L."/>
            <person name="Li J."/>
            <person name="Zhao F."/>
            <person name="Cao W."/>
        </authorList>
    </citation>
    <scope>NUCLEOTIDE SEQUENCE</scope>
    <source>
        <strain evidence="1">Rsan-2018</strain>
        <tissue evidence="1">Larvae</tissue>
    </source>
</reference>
<organism evidence="1 2">
    <name type="scientific">Rhipicephalus sanguineus</name>
    <name type="common">Brown dog tick</name>
    <name type="synonym">Ixodes sanguineus</name>
    <dbReference type="NCBI Taxonomy" id="34632"/>
    <lineage>
        <taxon>Eukaryota</taxon>
        <taxon>Metazoa</taxon>
        <taxon>Ecdysozoa</taxon>
        <taxon>Arthropoda</taxon>
        <taxon>Chelicerata</taxon>
        <taxon>Arachnida</taxon>
        <taxon>Acari</taxon>
        <taxon>Parasitiformes</taxon>
        <taxon>Ixodida</taxon>
        <taxon>Ixodoidea</taxon>
        <taxon>Ixodidae</taxon>
        <taxon>Rhipicephalinae</taxon>
        <taxon>Rhipicephalus</taxon>
        <taxon>Rhipicephalus</taxon>
    </lineage>
</organism>
<proteinExistence type="predicted"/>
<protein>
    <submittedName>
        <fullName evidence="1">Uncharacterized protein</fullName>
    </submittedName>
</protein>
<evidence type="ECO:0000313" key="2">
    <source>
        <dbReference type="Proteomes" id="UP000821837"/>
    </source>
</evidence>
<dbReference type="AlphaFoldDB" id="A0A9D4QAC9"/>
<accession>A0A9D4QAC9</accession>